<dbReference type="EMBL" id="JAFREL020000001">
    <property type="protein sequence ID" value="MEO1769668.1"/>
    <property type="molecule type" value="Genomic_DNA"/>
</dbReference>
<dbReference type="Proteomes" id="UP000664357">
    <property type="component" value="Unassembled WGS sequence"/>
</dbReference>
<reference evidence="1 2" key="2">
    <citation type="submission" date="2024-02" db="EMBL/GenBank/DDBJ databases">
        <title>The Genome Sequence of Enterococcus sp. DIV0159.</title>
        <authorList>
            <person name="Earl A."/>
            <person name="Manson A."/>
            <person name="Gilmore M."/>
            <person name="Sanders J."/>
            <person name="Shea T."/>
            <person name="Howe W."/>
            <person name="Livny J."/>
            <person name="Cuomo C."/>
            <person name="Neafsey D."/>
            <person name="Birren B."/>
        </authorList>
    </citation>
    <scope>NUCLEOTIDE SEQUENCE [LARGE SCALE GENOMIC DNA]</scope>
    <source>
        <strain evidence="1 2">665A</strain>
    </source>
</reference>
<name>A0ABV0EQ11_9ENTE</name>
<comment type="caution">
    <text evidence="1">The sequence shown here is derived from an EMBL/GenBank/DDBJ whole genome shotgun (WGS) entry which is preliminary data.</text>
</comment>
<dbReference type="RefSeq" id="WP_207704055.1">
    <property type="nucleotide sequence ID" value="NZ_JAFREL020000001.1"/>
</dbReference>
<evidence type="ECO:0000313" key="1">
    <source>
        <dbReference type="EMBL" id="MEO1769668.1"/>
    </source>
</evidence>
<evidence type="ECO:0000313" key="2">
    <source>
        <dbReference type="Proteomes" id="UP000664357"/>
    </source>
</evidence>
<organism evidence="1 2">
    <name type="scientific">Candidatus Enterococcus ferrettii</name>
    <dbReference type="NCBI Taxonomy" id="2815324"/>
    <lineage>
        <taxon>Bacteria</taxon>
        <taxon>Bacillati</taxon>
        <taxon>Bacillota</taxon>
        <taxon>Bacilli</taxon>
        <taxon>Lactobacillales</taxon>
        <taxon>Enterococcaceae</taxon>
        <taxon>Enterococcus</taxon>
    </lineage>
</organism>
<accession>A0ABV0EQ11</accession>
<sequence>MKKRIDQSVFSNMRIKKMIGIILILVVIGIGSVLGINSFKDKKEEVSAHPTNTIKLDEGGTNEFEVPIDGKKNLEFPSGSLYDDHFQANQSVSALSKQISTNKSAKTTLFSSEIRKYIPKSYITDYNNIISMQIFSTHPYKDEERNYPALNQTKIILQSEDGTILDSKWVRNTPEDISQPSAKKATVYNSFFKKSGTEFLALYVGEKLSTTTFIDNGNSLGISIADDNQEVKIGAINLDNQSIQPHWVNSSGNNMSSTVIYKNATQKNYYHVLEHTGGNVLNQYRYETAAGLEGDMTLQGNHHSLITDVFVVDANTIIGSENIVTSKGTFNCLSRWDINHSTKNAVRTELIRENGSGISIEHGISNSNAVYAQIYIRESGEETRVELVKLTPQSGQISIEKTFPKTTRIKFNRDSSGYFFAGQINEFSGPFSGMGTQAGIYSGYMDANFDWRSASSIRLNFTNNNVSPVSIATFTGKGDRFILSGTFQTEETHFIDEVIYGNYPGEISTGTGKKWSSQNRTPTKGNGFVSILTNNEDWSPVIKPPESFEVDISDSGIASGNQAATDRWLLTGSKNGLMTDAKAVKVYDTFDIDQGLNTYNISWLRERVNKNPKSIVYDVTGRIMQSSDPIDWEKLGFDRTKPGPQTVTYFVTDSQNQTSTASTLVNKKTPQTFEEDDYVFDAQNFHVPLEKIDTIVPDANKFKEFAKTMAWNQKNGTIDEDGTDGSKLSGKVEVDTVQLKTLREATVAKPYPVDVTYKPESGIEIKNRVWVFVTTKNTVPNSETNPKVTPVDTNGVVYYADDYSLPFRLRSGHTAADVLDRSNVRVYDYYDSTHETAAELPVLADKTTNPGKLQVVNLNAIKTANQPSLIDSSPPDGPAMIRYEWDGAVDGNHQSGTAKPTLGGLDVNLTGDILLHVRQVIVGDSNQLVVPKEGYLRMPTNDYDGISGTTTENADQLRQVKISSGKNADNPGFETIAVNAEHMDDPLDELELKLIIPEYYEPVGNYLTLGSVDANGASHAGKTEADKNWASLIFQRDDLYDDEEYFITIYLKPKLNQEGPQPYSWDYKKNDLGKIKTK</sequence>
<protein>
    <submittedName>
        <fullName evidence="1">Uncharacterized protein</fullName>
    </submittedName>
</protein>
<gene>
    <name evidence="1" type="ORF">JZO67_001619</name>
</gene>
<reference evidence="1 2" key="1">
    <citation type="submission" date="2021-03" db="EMBL/GenBank/DDBJ databases">
        <authorList>
            <person name="Gilmore M.S."/>
            <person name="Schwartzman J."/>
            <person name="Van Tyne D."/>
            <person name="Martin M."/>
            <person name="Earl A.M."/>
            <person name="Manson A.L."/>
            <person name="Straub T."/>
            <person name="Salamzade R."/>
            <person name="Saavedra J."/>
            <person name="Lebreton F."/>
            <person name="Prichula J."/>
            <person name="Schaufler K."/>
            <person name="Gaca A."/>
            <person name="Sgardioli B."/>
            <person name="Wagenaar J."/>
            <person name="Strong T."/>
        </authorList>
    </citation>
    <scope>NUCLEOTIDE SEQUENCE [LARGE SCALE GENOMIC DNA]</scope>
    <source>
        <strain evidence="1 2">665A</strain>
    </source>
</reference>
<proteinExistence type="predicted"/>
<keyword evidence="2" id="KW-1185">Reference proteome</keyword>